<dbReference type="SUPFAM" id="SSF47576">
    <property type="entry name" value="Calponin-homology domain, CH-domain"/>
    <property type="match status" value="1"/>
</dbReference>
<dbReference type="GO" id="GO:0051015">
    <property type="term" value="F:actin filament binding"/>
    <property type="evidence" value="ECO:0007669"/>
    <property type="project" value="TreeGrafter"/>
</dbReference>
<organism evidence="4">
    <name type="scientific">Graphocephala atropunctata</name>
    <dbReference type="NCBI Taxonomy" id="36148"/>
    <lineage>
        <taxon>Eukaryota</taxon>
        <taxon>Metazoa</taxon>
        <taxon>Ecdysozoa</taxon>
        <taxon>Arthropoda</taxon>
        <taxon>Hexapoda</taxon>
        <taxon>Insecta</taxon>
        <taxon>Pterygota</taxon>
        <taxon>Neoptera</taxon>
        <taxon>Paraneoptera</taxon>
        <taxon>Hemiptera</taxon>
        <taxon>Auchenorrhyncha</taxon>
        <taxon>Membracoidea</taxon>
        <taxon>Cicadellidae</taxon>
        <taxon>Cicadellinae</taxon>
        <taxon>Cicadellini</taxon>
        <taxon>Graphocephala</taxon>
    </lineage>
</organism>
<dbReference type="PROSITE" id="PS01052">
    <property type="entry name" value="CALPONIN_1"/>
    <property type="match status" value="1"/>
</dbReference>
<dbReference type="PROSITE" id="PS51122">
    <property type="entry name" value="CALPONIN_2"/>
    <property type="match status" value="1"/>
</dbReference>
<dbReference type="GO" id="GO:0007015">
    <property type="term" value="P:actin filament organization"/>
    <property type="evidence" value="ECO:0007669"/>
    <property type="project" value="TreeGrafter"/>
</dbReference>
<proteinExistence type="inferred from homology"/>
<reference evidence="4" key="1">
    <citation type="submission" date="2015-11" db="EMBL/GenBank/DDBJ databases">
        <title>De novo transcriptome assembly of four potential Pierce s Disease insect vectors from Arizona vineyards.</title>
        <authorList>
            <person name="Tassone E.E."/>
        </authorList>
    </citation>
    <scope>NUCLEOTIDE SEQUENCE</scope>
</reference>
<dbReference type="GO" id="GO:0015629">
    <property type="term" value="C:actin cytoskeleton"/>
    <property type="evidence" value="ECO:0007669"/>
    <property type="project" value="TreeGrafter"/>
</dbReference>
<evidence type="ECO:0000259" key="3">
    <source>
        <dbReference type="PROSITE" id="PS50021"/>
    </source>
</evidence>
<dbReference type="PROSITE" id="PS50021">
    <property type="entry name" value="CH"/>
    <property type="match status" value="1"/>
</dbReference>
<dbReference type="InterPro" id="IPR000557">
    <property type="entry name" value="Calponin_repeat"/>
</dbReference>
<evidence type="ECO:0000256" key="2">
    <source>
        <dbReference type="RuleBase" id="RU361224"/>
    </source>
</evidence>
<dbReference type="Pfam" id="PF00307">
    <property type="entry name" value="CH"/>
    <property type="match status" value="1"/>
</dbReference>
<dbReference type="Gene3D" id="1.10.418.10">
    <property type="entry name" value="Calponin-like domain"/>
    <property type="match status" value="1"/>
</dbReference>
<evidence type="ECO:0000256" key="1">
    <source>
        <dbReference type="ARBA" id="ARBA00009631"/>
    </source>
</evidence>
<dbReference type="EMBL" id="GEBQ01029147">
    <property type="protein sequence ID" value="JAT10830.1"/>
    <property type="molecule type" value="Transcribed_RNA"/>
</dbReference>
<accession>A0A1B6KHA6</accession>
<feature type="domain" description="Calponin-homology (CH)" evidence="3">
    <location>
        <begin position="15"/>
        <end position="120"/>
    </location>
</feature>
<comment type="similarity">
    <text evidence="1 2">Belongs to the calponin family.</text>
</comment>
<dbReference type="InterPro" id="IPR003096">
    <property type="entry name" value="SM22_calponin"/>
</dbReference>
<name>A0A1B6KHA6_9HEMI</name>
<gene>
    <name evidence="4" type="ORF">g.9801</name>
</gene>
<dbReference type="PANTHER" id="PTHR47385">
    <property type="entry name" value="CALPONIN"/>
    <property type="match status" value="1"/>
</dbReference>
<dbReference type="InterPro" id="IPR036872">
    <property type="entry name" value="CH_dom_sf"/>
</dbReference>
<dbReference type="PRINTS" id="PR00888">
    <property type="entry name" value="SM22CALPONIN"/>
</dbReference>
<protein>
    <recommendedName>
        <fullName evidence="2">Transgelin</fullName>
    </recommendedName>
</protein>
<dbReference type="InterPro" id="IPR001715">
    <property type="entry name" value="CH_dom"/>
</dbReference>
<dbReference type="PANTHER" id="PTHR47385:SF13">
    <property type="entry name" value="CALPONIN"/>
    <property type="match status" value="1"/>
</dbReference>
<evidence type="ECO:0000313" key="4">
    <source>
        <dbReference type="EMBL" id="JAT10830.1"/>
    </source>
</evidence>
<dbReference type="Pfam" id="PF00402">
    <property type="entry name" value="Calponin"/>
    <property type="match status" value="1"/>
</dbReference>
<dbReference type="AlphaFoldDB" id="A0A1B6KHA6"/>
<dbReference type="InterPro" id="IPR050606">
    <property type="entry name" value="Calponin-like"/>
</dbReference>
<dbReference type="SMART" id="SM00033">
    <property type="entry name" value="CH"/>
    <property type="match status" value="1"/>
</dbReference>
<sequence>MAAPTAWKPSGIRDPQQEAEVQSWIESVIGERFPPGVAYEYALRDGIILCKLIARLQPGLITRINTSGGDYKMMDNINQFHKACAKFGVPDVDMFQTVDLWEFKNINNVTKTIYAIGRTCYKHPEFRGPFLGPRPSEENRREWTEEQLRAGEMVIGLQAGTNKGATQAGQSFGATRKILLGK</sequence>